<evidence type="ECO:0000256" key="1">
    <source>
        <dbReference type="SAM" id="MobiDB-lite"/>
    </source>
</evidence>
<accession>A0AAW1V2V0</accession>
<evidence type="ECO:0000313" key="3">
    <source>
        <dbReference type="Proteomes" id="UP001431783"/>
    </source>
</evidence>
<dbReference type="Proteomes" id="UP001431783">
    <property type="component" value="Unassembled WGS sequence"/>
</dbReference>
<evidence type="ECO:0000313" key="2">
    <source>
        <dbReference type="EMBL" id="KAK9887805.1"/>
    </source>
</evidence>
<sequence>MNYYEQNKKALKNRGCYKKILKKSEIKRMIRERKKYVVPEHIETLDANKQEADRTLLITLDKLENKRLIAEEKIKDLAAQWKDLTTKELEFRGVVEYFNDSIIQIREKMGREKQKKINLQDNIKARCRAIDKIRKETTHFARIIGGLKIETENHLIYEDFLNKFAEQYEFKAIAEVLQRYTVLFNTREEVLLKLENTHSKSIKLKMEYTRFLHECDEEAVRLSDVLTQQTKKYDDIKRQVRYWESIVYGVIFHMQRLWREINTTRDALEQVVCLLLIRLHPNVPMEVTCNKEKLRNMLSTKTGNLSYVNKRLGDIEKLRIKVNNLIEENKRNVATIESEKFQWWKRFTKKSHDASSKSSKKSSQGQGTLSKEKLQAPKTYSRFPPISACTAKTLEEIRISLFGTKKWDKTKRKLAKADSFSEDSESISMKYSEAKIRSSLRTSVTGSRKSKGLTNWEFLKELGNMTDEELMKTMTYLGPIDGKMFKREDIPIKPYTCSSVTADPLAKMPIEKKINSRVDVLSRETSTDTRRN</sequence>
<protein>
    <submittedName>
        <fullName evidence="2">Uncharacterized protein</fullName>
    </submittedName>
</protein>
<name>A0AAW1V2V0_9CUCU</name>
<dbReference type="AlphaFoldDB" id="A0AAW1V2V0"/>
<dbReference type="EMBL" id="JARQZJ010000121">
    <property type="protein sequence ID" value="KAK9887805.1"/>
    <property type="molecule type" value="Genomic_DNA"/>
</dbReference>
<feature type="region of interest" description="Disordered" evidence="1">
    <location>
        <begin position="353"/>
        <end position="374"/>
    </location>
</feature>
<reference evidence="2 3" key="1">
    <citation type="submission" date="2023-03" db="EMBL/GenBank/DDBJ databases">
        <title>Genome insight into feeding habits of ladybird beetles.</title>
        <authorList>
            <person name="Li H.-S."/>
            <person name="Huang Y.-H."/>
            <person name="Pang H."/>
        </authorList>
    </citation>
    <scope>NUCLEOTIDE SEQUENCE [LARGE SCALE GENOMIC DNA]</scope>
    <source>
        <strain evidence="2">SYSU_2023b</strain>
        <tissue evidence="2">Whole body</tissue>
    </source>
</reference>
<keyword evidence="3" id="KW-1185">Reference proteome</keyword>
<gene>
    <name evidence="2" type="ORF">WA026_000120</name>
</gene>
<proteinExistence type="predicted"/>
<organism evidence="2 3">
    <name type="scientific">Henosepilachna vigintioctopunctata</name>
    <dbReference type="NCBI Taxonomy" id="420089"/>
    <lineage>
        <taxon>Eukaryota</taxon>
        <taxon>Metazoa</taxon>
        <taxon>Ecdysozoa</taxon>
        <taxon>Arthropoda</taxon>
        <taxon>Hexapoda</taxon>
        <taxon>Insecta</taxon>
        <taxon>Pterygota</taxon>
        <taxon>Neoptera</taxon>
        <taxon>Endopterygota</taxon>
        <taxon>Coleoptera</taxon>
        <taxon>Polyphaga</taxon>
        <taxon>Cucujiformia</taxon>
        <taxon>Coccinelloidea</taxon>
        <taxon>Coccinellidae</taxon>
        <taxon>Epilachninae</taxon>
        <taxon>Epilachnini</taxon>
        <taxon>Henosepilachna</taxon>
    </lineage>
</organism>
<comment type="caution">
    <text evidence="2">The sequence shown here is derived from an EMBL/GenBank/DDBJ whole genome shotgun (WGS) entry which is preliminary data.</text>
</comment>